<evidence type="ECO:0000259" key="2">
    <source>
        <dbReference type="Pfam" id="PF12945"/>
    </source>
</evidence>
<feature type="domain" description="Type III secretion system flagellar brake protein YcgR PilZN" evidence="2">
    <location>
        <begin position="16"/>
        <end position="88"/>
    </location>
</feature>
<organism evidence="3 4">
    <name type="scientific">Clostridium sartagoforme</name>
    <dbReference type="NCBI Taxonomy" id="84031"/>
    <lineage>
        <taxon>Bacteria</taxon>
        <taxon>Bacillati</taxon>
        <taxon>Bacillota</taxon>
        <taxon>Clostridia</taxon>
        <taxon>Eubacteriales</taxon>
        <taxon>Clostridiaceae</taxon>
        <taxon>Clostridium</taxon>
    </lineage>
</organism>
<dbReference type="Gene3D" id="2.40.10.220">
    <property type="entry name" value="predicted glycosyltransferase like domains"/>
    <property type="match status" value="1"/>
</dbReference>
<sequence>MSNIKLEINCVIDILFENNVYKSTIQDVKEGEFLIAVPVNDGIYLTLNEGDELQQIIYDGNGNVFGYKSKVLGRYVEEEKPYYRLSFPYSITKIQRRDYVRVDIVQIINYVNEKEIEDDLKENSKKAEVIKKEKYKNAMILDLSGGGMRVKINDSIKLNDTIIASLKYEDDEIEVKGEVIRIAKAEDKGFVCGVTFVDISNSTREKIIRTVFKIMRKQRELI</sequence>
<dbReference type="InterPro" id="IPR009926">
    <property type="entry name" value="T3SS_YcgR_PilZN"/>
</dbReference>
<gene>
    <name evidence="3" type="ORF">E5347_03040</name>
</gene>
<dbReference type="Proteomes" id="UP000306888">
    <property type="component" value="Unassembled WGS sequence"/>
</dbReference>
<comment type="caution">
    <text evidence="3">The sequence shown here is derived from an EMBL/GenBank/DDBJ whole genome shotgun (WGS) entry which is preliminary data.</text>
</comment>
<dbReference type="EMBL" id="SRYR01000001">
    <property type="protein sequence ID" value="TGY43807.1"/>
    <property type="molecule type" value="Genomic_DNA"/>
</dbReference>
<name>A0A4S2DN53_9CLOT</name>
<evidence type="ECO:0000313" key="3">
    <source>
        <dbReference type="EMBL" id="TGY43807.1"/>
    </source>
</evidence>
<dbReference type="AlphaFoldDB" id="A0A4S2DN53"/>
<feature type="domain" description="PilZ" evidence="1">
    <location>
        <begin position="132"/>
        <end position="212"/>
    </location>
</feature>
<accession>A0A4S2DN53</accession>
<dbReference type="GO" id="GO:0035438">
    <property type="term" value="F:cyclic-di-GMP binding"/>
    <property type="evidence" value="ECO:0007669"/>
    <property type="project" value="InterPro"/>
</dbReference>
<dbReference type="RefSeq" id="WP_136004511.1">
    <property type="nucleotide sequence ID" value="NZ_SRYR01000001.1"/>
</dbReference>
<reference evidence="3 4" key="1">
    <citation type="submission" date="2019-04" db="EMBL/GenBank/DDBJ databases">
        <title>Microbes associate with the intestines of laboratory mice.</title>
        <authorList>
            <person name="Navarre W."/>
            <person name="Wong E."/>
            <person name="Huang K."/>
            <person name="Tropini C."/>
            <person name="Ng K."/>
            <person name="Yu B."/>
        </authorList>
    </citation>
    <scope>NUCLEOTIDE SEQUENCE [LARGE SCALE GENOMIC DNA]</scope>
    <source>
        <strain evidence="3 4">NM50_B9-20</strain>
    </source>
</reference>
<dbReference type="InterPro" id="IPR009875">
    <property type="entry name" value="PilZ_domain"/>
</dbReference>
<evidence type="ECO:0000313" key="4">
    <source>
        <dbReference type="Proteomes" id="UP000306888"/>
    </source>
</evidence>
<evidence type="ECO:0000259" key="1">
    <source>
        <dbReference type="Pfam" id="PF07238"/>
    </source>
</evidence>
<dbReference type="Pfam" id="PF12945">
    <property type="entry name" value="PilZNR"/>
    <property type="match status" value="1"/>
</dbReference>
<dbReference type="SUPFAM" id="SSF141371">
    <property type="entry name" value="PilZ domain-like"/>
    <property type="match status" value="1"/>
</dbReference>
<keyword evidence="4" id="KW-1185">Reference proteome</keyword>
<dbReference type="OrthoDB" id="3493at2"/>
<dbReference type="Pfam" id="PF07238">
    <property type="entry name" value="PilZ"/>
    <property type="match status" value="1"/>
</dbReference>
<proteinExistence type="predicted"/>
<protein>
    <submittedName>
        <fullName evidence="3">Pilus assembly protein PilZ</fullName>
    </submittedName>
</protein>